<sequence length="866" mass="97702">MSNEKKSRHHKSEINLAIFLFQSSYQGNYRDLKDVVNSEKIKKEKRWLALNAHDAEGVPILINCIQGSAEKVDEGDHLECLKILSQTGIPLDAKDKQGRTALHWSIINEKYEICWYLLKQGAKGHTVESKNNFDMSPLHLAVSRKLVKFVKLVLGFESQKQYLNCADSSNTTPLCHALLKNDLEIFQLLLAAGADMNSDTNNGKSLVAHVIENNQTEFLNLLLKHKVNLFPLGTNQYNMIHLAANQQNSASLKLLASHCTVSELQSKDKDGKTPLMHAVYHSLVKNVKILLDSQVDAMICCNVGKTALHLTCFNSDKQCVDLLLKYEKKLLNKCDFNHCYPIHSAIIFNNQVIVRALLDHGANASVLDNEKHTLIHYATEYASTLCLMELVSVGLSVNIPDQYGVYPIHYAVNAPPEGVSEAKVNYLKQLVKVNADLSVIDEQGCQPIHWAVCTGNIQALKILLIENVDPNITASESSLSCLHLACKFQKLECLELLTQHLSIKIDQLDNKGRSALFLACEIRNTSKFTEILLNAGADCDRQDQAGNTPSHIAVINSSVDSLWLLSLKRANIDVKNNLGETPLHLACMNADDGPLRFLLTRNCNVNSQQLNGSTPLHLSVSSKSYDRTLLLLQKNANCNVLMHGKDEYTPLDLALENGNYKLIKLLRSYGAQTGHCVLSNAAIKIQHYWKMYRKRCFPKFKERISNRSLCNSSNASESISVLESKRNQNQTDQEVGFYQALLKNSVDHSESILNTSPINSIEKFSSSQKQEFAQNLFTDILTERYKKEFKERIAEGNHEIELMRKLMRETEKLLVRAKTVSQVSEDLISSDAFRSMKRRTKLLMDDQRKKYLFDKYVFYGFKELGK</sequence>
<gene>
    <name evidence="5" type="primary">LOC100205759</name>
</gene>
<dbReference type="Gene3D" id="1.25.40.20">
    <property type="entry name" value="Ankyrin repeat-containing domain"/>
    <property type="match status" value="4"/>
</dbReference>
<feature type="repeat" description="ANK" evidence="3">
    <location>
        <begin position="545"/>
        <end position="577"/>
    </location>
</feature>
<proteinExistence type="predicted"/>
<dbReference type="PANTHER" id="PTHR24126">
    <property type="entry name" value="ANKYRIN REPEAT, PH AND SEC7 DOMAIN CONTAINING PROTEIN SECG-RELATED"/>
    <property type="match status" value="1"/>
</dbReference>
<feature type="repeat" description="ANK" evidence="3">
    <location>
        <begin position="337"/>
        <end position="369"/>
    </location>
</feature>
<dbReference type="GeneID" id="100205759"/>
<keyword evidence="2 3" id="KW-0040">ANK repeat</keyword>
<dbReference type="Proteomes" id="UP001652625">
    <property type="component" value="Chromosome 06"/>
</dbReference>
<evidence type="ECO:0000256" key="3">
    <source>
        <dbReference type="PROSITE-ProRule" id="PRU00023"/>
    </source>
</evidence>
<dbReference type="Pfam" id="PF00023">
    <property type="entry name" value="Ank"/>
    <property type="match status" value="1"/>
</dbReference>
<dbReference type="SMART" id="SM00248">
    <property type="entry name" value="ANK"/>
    <property type="match status" value="18"/>
</dbReference>
<evidence type="ECO:0000256" key="2">
    <source>
        <dbReference type="ARBA" id="ARBA00023043"/>
    </source>
</evidence>
<feature type="repeat" description="ANK" evidence="3">
    <location>
        <begin position="646"/>
        <end position="672"/>
    </location>
</feature>
<organism evidence="4 5">
    <name type="scientific">Hydra vulgaris</name>
    <name type="common">Hydra</name>
    <name type="synonym">Hydra attenuata</name>
    <dbReference type="NCBI Taxonomy" id="6087"/>
    <lineage>
        <taxon>Eukaryota</taxon>
        <taxon>Metazoa</taxon>
        <taxon>Cnidaria</taxon>
        <taxon>Hydrozoa</taxon>
        <taxon>Hydroidolina</taxon>
        <taxon>Anthoathecata</taxon>
        <taxon>Aplanulata</taxon>
        <taxon>Hydridae</taxon>
        <taxon>Hydra</taxon>
    </lineage>
</organism>
<evidence type="ECO:0000313" key="5">
    <source>
        <dbReference type="RefSeq" id="XP_065655149.1"/>
    </source>
</evidence>
<dbReference type="InterPro" id="IPR002110">
    <property type="entry name" value="Ankyrin_rpt"/>
</dbReference>
<accession>A0ABM4C0S7</accession>
<dbReference type="PROSITE" id="PS50088">
    <property type="entry name" value="ANK_REPEAT"/>
    <property type="match status" value="9"/>
</dbReference>
<reference evidence="5" key="1">
    <citation type="submission" date="2025-08" db="UniProtKB">
        <authorList>
            <consortium name="RefSeq"/>
        </authorList>
    </citation>
    <scope>IDENTIFICATION</scope>
</reference>
<feature type="repeat" description="ANK" evidence="3">
    <location>
        <begin position="511"/>
        <end position="544"/>
    </location>
</feature>
<feature type="repeat" description="ANK" evidence="3">
    <location>
        <begin position="578"/>
        <end position="610"/>
    </location>
</feature>
<evidence type="ECO:0000313" key="4">
    <source>
        <dbReference type="Proteomes" id="UP001652625"/>
    </source>
</evidence>
<name>A0ABM4C0S7_HYDVU</name>
<dbReference type="InterPro" id="IPR036770">
    <property type="entry name" value="Ankyrin_rpt-contain_sf"/>
</dbReference>
<feature type="repeat" description="ANK" evidence="3">
    <location>
        <begin position="169"/>
        <end position="201"/>
    </location>
</feature>
<evidence type="ECO:0000256" key="1">
    <source>
        <dbReference type="ARBA" id="ARBA00022737"/>
    </source>
</evidence>
<dbReference type="SUPFAM" id="SSF48403">
    <property type="entry name" value="Ankyrin repeat"/>
    <property type="match status" value="2"/>
</dbReference>
<feature type="repeat" description="ANK" evidence="3">
    <location>
        <begin position="97"/>
        <end position="129"/>
    </location>
</feature>
<protein>
    <submittedName>
        <fullName evidence="5">Serine/threonine-protein phosphatase 6 regulatory ankyrin repeat subunit B isoform X6</fullName>
    </submittedName>
</protein>
<dbReference type="PROSITE" id="PS50297">
    <property type="entry name" value="ANK_REP_REGION"/>
    <property type="match status" value="5"/>
</dbReference>
<feature type="repeat" description="ANK" evidence="3">
    <location>
        <begin position="611"/>
        <end position="643"/>
    </location>
</feature>
<dbReference type="PANTHER" id="PTHR24126:SF14">
    <property type="entry name" value="ANK_REP_REGION DOMAIN-CONTAINING PROTEIN"/>
    <property type="match status" value="1"/>
</dbReference>
<dbReference type="Pfam" id="PF12796">
    <property type="entry name" value="Ank_2"/>
    <property type="match status" value="5"/>
</dbReference>
<dbReference type="RefSeq" id="XP_065655149.1">
    <property type="nucleotide sequence ID" value="XM_065799077.1"/>
</dbReference>
<feature type="repeat" description="ANK" evidence="3">
    <location>
        <begin position="443"/>
        <end position="475"/>
    </location>
</feature>
<keyword evidence="4" id="KW-1185">Reference proteome</keyword>
<keyword evidence="1" id="KW-0677">Repeat</keyword>